<organism evidence="1 2">
    <name type="scientific">Paenibacillus albilobatus</name>
    <dbReference type="NCBI Taxonomy" id="2716884"/>
    <lineage>
        <taxon>Bacteria</taxon>
        <taxon>Bacillati</taxon>
        <taxon>Bacillota</taxon>
        <taxon>Bacilli</taxon>
        <taxon>Bacillales</taxon>
        <taxon>Paenibacillaceae</taxon>
        <taxon>Paenibacillus</taxon>
    </lineage>
</organism>
<reference evidence="1" key="1">
    <citation type="submission" date="2021-03" db="EMBL/GenBank/DDBJ databases">
        <title>Antimicrobial resistance genes in bacteria isolated from Japanese honey, and their potential for conferring macrolide and lincosamide resistance in the American foulbrood pathogen Paenibacillus larvae.</title>
        <authorList>
            <person name="Okamoto M."/>
            <person name="Kumagai M."/>
            <person name="Kanamori H."/>
            <person name="Takamatsu D."/>
        </authorList>
    </citation>
    <scope>NUCLEOTIDE SEQUENCE</scope>
    <source>
        <strain evidence="1">J2TS6</strain>
    </source>
</reference>
<evidence type="ECO:0000313" key="2">
    <source>
        <dbReference type="Proteomes" id="UP000679779"/>
    </source>
</evidence>
<name>A0A919XIL7_9BACL</name>
<keyword evidence="2" id="KW-1185">Reference proteome</keyword>
<accession>A0A919XIL7</accession>
<dbReference type="EMBL" id="BORQ01000003">
    <property type="protein sequence ID" value="GIO31560.1"/>
    <property type="molecule type" value="Genomic_DNA"/>
</dbReference>
<dbReference type="Proteomes" id="UP000679779">
    <property type="component" value="Unassembled WGS sequence"/>
</dbReference>
<proteinExistence type="predicted"/>
<dbReference type="RefSeq" id="WP_160042357.1">
    <property type="nucleotide sequence ID" value="NZ_BORQ01000003.1"/>
</dbReference>
<gene>
    <name evidence="1" type="ORF">J2TS6_27010</name>
</gene>
<dbReference type="AlphaFoldDB" id="A0A919XIL7"/>
<comment type="caution">
    <text evidence="1">The sequence shown here is derived from an EMBL/GenBank/DDBJ whole genome shotgun (WGS) entry which is preliminary data.</text>
</comment>
<sequence length="79" mass="9220">MKIVFESSNGSIIENPNMDYLRENMIDNSPDYWHQGNGTATIDIYDDKKGGRSLLIFPNAEHGIYLKYLIIENRRVREE</sequence>
<evidence type="ECO:0000313" key="1">
    <source>
        <dbReference type="EMBL" id="GIO31560.1"/>
    </source>
</evidence>
<protein>
    <submittedName>
        <fullName evidence="1">Uncharacterized protein</fullName>
    </submittedName>
</protein>